<evidence type="ECO:0000259" key="3">
    <source>
        <dbReference type="PROSITE" id="PS50164"/>
    </source>
</evidence>
<feature type="domain" description="GIY-YIG" evidence="3">
    <location>
        <begin position="196"/>
        <end position="270"/>
    </location>
</feature>
<dbReference type="GO" id="GO:0003887">
    <property type="term" value="F:DNA-directed DNA polymerase activity"/>
    <property type="evidence" value="ECO:0007669"/>
    <property type="project" value="InterPro"/>
</dbReference>
<reference evidence="5" key="1">
    <citation type="submission" date="2011-07" db="EMBL/GenBank/DDBJ databases">
        <title>The complete genome of Cyclobacterium marinum DSM 745.</title>
        <authorList>
            <person name="Lucas S."/>
            <person name="Han J."/>
            <person name="Lapidus A."/>
            <person name="Bruce D."/>
            <person name="Goodwin L."/>
            <person name="Pitluck S."/>
            <person name="Peters L."/>
            <person name="Kyrpides N."/>
            <person name="Mavromatis K."/>
            <person name="Ivanova N."/>
            <person name="Ovchinnikova G."/>
            <person name="Chertkov O."/>
            <person name="Detter J.C."/>
            <person name="Tapia R."/>
            <person name="Han C."/>
            <person name="Land M."/>
            <person name="Hauser L."/>
            <person name="Markowitz V."/>
            <person name="Cheng J.-F."/>
            <person name="Hugenholtz P."/>
            <person name="Woyke T."/>
            <person name="Wu D."/>
            <person name="Tindall B."/>
            <person name="Schuetze A."/>
            <person name="Brambilla E."/>
            <person name="Klenk H.-P."/>
            <person name="Eisen J.A."/>
        </authorList>
    </citation>
    <scope>NUCLEOTIDE SEQUENCE [LARGE SCALE GENOMIC DNA]</scope>
    <source>
        <strain evidence="5">ATCC 25205 / DSM 745 / LMG 13164 / NCIMB 1802</strain>
    </source>
</reference>
<dbReference type="InterPro" id="IPR036397">
    <property type="entry name" value="RNaseH_sf"/>
</dbReference>
<dbReference type="PANTHER" id="PTHR30231">
    <property type="entry name" value="DNA POLYMERASE III SUBUNIT EPSILON"/>
    <property type="match status" value="1"/>
</dbReference>
<comment type="subunit">
    <text evidence="2">DNA polymerase III contains a core (composed of alpha, epsilon and theta chains) that associates with a tau subunit. This core dimerizes to form the POLIII' complex. PolIII' associates with the gamma complex (composed of gamma, delta, delta', psi and chi chains) and with the beta chain to form the complete DNA polymerase III complex.</text>
</comment>
<dbReference type="PROSITE" id="PS50164">
    <property type="entry name" value="GIY_YIG"/>
    <property type="match status" value="1"/>
</dbReference>
<dbReference type="Proteomes" id="UP000001635">
    <property type="component" value="Chromosome"/>
</dbReference>
<evidence type="ECO:0000256" key="2">
    <source>
        <dbReference type="ARBA" id="ARBA00026073"/>
    </source>
</evidence>
<evidence type="ECO:0000313" key="5">
    <source>
        <dbReference type="Proteomes" id="UP000001635"/>
    </source>
</evidence>
<dbReference type="GO" id="GO:0045004">
    <property type="term" value="P:DNA replication proofreading"/>
    <property type="evidence" value="ECO:0007669"/>
    <property type="project" value="TreeGrafter"/>
</dbReference>
<dbReference type="SUPFAM" id="SSF82771">
    <property type="entry name" value="GIY-YIG endonuclease"/>
    <property type="match status" value="1"/>
</dbReference>
<comment type="function">
    <text evidence="1">DNA polymerase III is a complex, multichain enzyme responsible for most of the replicative synthesis in bacteria. The epsilon subunit contain the editing function and is a proofreading 3'-5' exonuclease.</text>
</comment>
<dbReference type="SMART" id="SM00479">
    <property type="entry name" value="EXOIII"/>
    <property type="match status" value="1"/>
</dbReference>
<dbReference type="EMBL" id="CP002955">
    <property type="protein sequence ID" value="AEL27287.1"/>
    <property type="molecule type" value="Genomic_DNA"/>
</dbReference>
<dbReference type="InterPro" id="IPR006054">
    <property type="entry name" value="DnaQ"/>
</dbReference>
<dbReference type="AlphaFoldDB" id="G0J026"/>
<dbReference type="Gene3D" id="3.30.420.10">
    <property type="entry name" value="Ribonuclease H-like superfamily/Ribonuclease H"/>
    <property type="match status" value="1"/>
</dbReference>
<dbReference type="Pfam" id="PF00929">
    <property type="entry name" value="RNase_T"/>
    <property type="match status" value="1"/>
</dbReference>
<name>G0J026_CYCMS</name>
<dbReference type="HOGENOM" id="CLU_030720_1_0_10"/>
<dbReference type="InterPro" id="IPR012337">
    <property type="entry name" value="RNaseH-like_sf"/>
</dbReference>
<dbReference type="eggNOG" id="COG0847">
    <property type="taxonomic scope" value="Bacteria"/>
</dbReference>
<accession>G0J026</accession>
<dbReference type="InterPro" id="IPR047296">
    <property type="entry name" value="GIY-YIG_UvrC_Cho"/>
</dbReference>
<dbReference type="CDD" id="cd10434">
    <property type="entry name" value="GIY-YIG_UvrC_Cho"/>
    <property type="match status" value="1"/>
</dbReference>
<dbReference type="SMART" id="SM00465">
    <property type="entry name" value="GIYc"/>
    <property type="match status" value="1"/>
</dbReference>
<dbReference type="NCBIfam" id="TIGR00573">
    <property type="entry name" value="dnaq"/>
    <property type="match status" value="1"/>
</dbReference>
<dbReference type="STRING" id="880070.Cycma_3567"/>
<dbReference type="KEGG" id="cmr:Cycma_3567"/>
<gene>
    <name evidence="4" type="ordered locus">Cycma_3567</name>
</gene>
<dbReference type="CDD" id="cd06127">
    <property type="entry name" value="DEDDh"/>
    <property type="match status" value="1"/>
</dbReference>
<proteinExistence type="predicted"/>
<dbReference type="GO" id="GO:0005829">
    <property type="term" value="C:cytosol"/>
    <property type="evidence" value="ECO:0007669"/>
    <property type="project" value="TreeGrafter"/>
</dbReference>
<dbReference type="eggNOG" id="COG0322">
    <property type="taxonomic scope" value="Bacteria"/>
</dbReference>
<organism evidence="4 5">
    <name type="scientific">Cyclobacterium marinum (strain ATCC 25205 / DSM 745 / LMG 13164 / NCIMB 1802)</name>
    <name type="common">Flectobacillus marinus</name>
    <dbReference type="NCBI Taxonomy" id="880070"/>
    <lineage>
        <taxon>Bacteria</taxon>
        <taxon>Pseudomonadati</taxon>
        <taxon>Bacteroidota</taxon>
        <taxon>Cytophagia</taxon>
        <taxon>Cytophagales</taxon>
        <taxon>Cyclobacteriaceae</taxon>
        <taxon>Cyclobacterium</taxon>
    </lineage>
</organism>
<dbReference type="GO" id="GO:0006289">
    <property type="term" value="P:nucleotide-excision repair"/>
    <property type="evidence" value="ECO:0007669"/>
    <property type="project" value="InterPro"/>
</dbReference>
<evidence type="ECO:0000256" key="1">
    <source>
        <dbReference type="ARBA" id="ARBA00025483"/>
    </source>
</evidence>
<protein>
    <submittedName>
        <fullName evidence="4">DNA polymerase III, epsilon subunit</fullName>
    </submittedName>
</protein>
<dbReference type="InterPro" id="IPR035901">
    <property type="entry name" value="GIY-YIG_endonuc_sf"/>
</dbReference>
<dbReference type="Pfam" id="PF01541">
    <property type="entry name" value="GIY-YIG"/>
    <property type="match status" value="1"/>
</dbReference>
<keyword evidence="5" id="KW-1185">Reference proteome</keyword>
<dbReference type="GO" id="GO:0008408">
    <property type="term" value="F:3'-5' exonuclease activity"/>
    <property type="evidence" value="ECO:0007669"/>
    <property type="project" value="TreeGrafter"/>
</dbReference>
<dbReference type="FunFam" id="3.30.420.10:FF:000045">
    <property type="entry name" value="3'-5' exonuclease DinG"/>
    <property type="match status" value="1"/>
</dbReference>
<dbReference type="PANTHER" id="PTHR30231:SF37">
    <property type="entry name" value="EXODEOXYRIBONUCLEASE 10"/>
    <property type="match status" value="1"/>
</dbReference>
<dbReference type="InterPro" id="IPR000305">
    <property type="entry name" value="GIY-YIG_endonuc"/>
</dbReference>
<dbReference type="OrthoDB" id="9803913at2"/>
<evidence type="ECO:0000313" key="4">
    <source>
        <dbReference type="EMBL" id="AEL27287.1"/>
    </source>
</evidence>
<dbReference type="SUPFAM" id="SSF53098">
    <property type="entry name" value="Ribonuclease H-like"/>
    <property type="match status" value="1"/>
</dbReference>
<dbReference type="Gene3D" id="3.40.1440.10">
    <property type="entry name" value="GIY-YIG endonuclease"/>
    <property type="match status" value="1"/>
</dbReference>
<dbReference type="RefSeq" id="WP_014021574.1">
    <property type="nucleotide sequence ID" value="NC_015914.1"/>
</dbReference>
<dbReference type="GO" id="GO:0003677">
    <property type="term" value="F:DNA binding"/>
    <property type="evidence" value="ECO:0007669"/>
    <property type="project" value="InterPro"/>
</dbReference>
<dbReference type="InterPro" id="IPR013520">
    <property type="entry name" value="Ribonucl_H"/>
</dbReference>
<sequence length="455" mass="51133">MYAIVDIETTGGFSANNRIIEIAVVFHDGEQITGQFETLLDPEMSIPSFITGLTGIDAQMLIGAPKFSEIAVELYNLLEGKVFVAHNVGFDYSFVKQSFEREGMVYKPKRLCTVRLSRKLFPGLKSYSLGRLCESRGIVVNDRHRAMGDAWATSILFGQLLQADKEGHIEQAIKGKHKALTLPPNISKEKFNEIPQSTGVYYFHDANGKVIYVGKAVNIQRRFNGHFSGKAKLNLKTEIFDVSYEITGSELLALLLEALEIKRLWPKYNRSLKVKALSWGVFSYTDREGYLRFQLNKVVAGIKPLATFTSHASAWKFLLDKNKELKLCPKLNGIQKKNGACYDFQLGECSGACCGVEAAEDYNKRAEELIAGVKLEGEKFLVKDCGRNPGEEVALFFEDGFLSAYGFIDMSQSFQTAEEVVAVLKPVKRVIETQYLLKSYWDKIPEKNIIYLTNN</sequence>